<keyword evidence="4 7" id="KW-0812">Transmembrane</keyword>
<evidence type="ECO:0000256" key="3">
    <source>
        <dbReference type="ARBA" id="ARBA00022475"/>
    </source>
</evidence>
<evidence type="ECO:0000313" key="9">
    <source>
        <dbReference type="EMBL" id="OUO56530.1"/>
    </source>
</evidence>
<comment type="similarity">
    <text evidence="7">Belongs to the binding-protein-dependent transport system permease family.</text>
</comment>
<feature type="transmembrane region" description="Helical" evidence="7">
    <location>
        <begin position="17"/>
        <end position="37"/>
    </location>
</feature>
<gene>
    <name evidence="9" type="ORF">B5F75_04880</name>
</gene>
<evidence type="ECO:0000256" key="7">
    <source>
        <dbReference type="RuleBase" id="RU363032"/>
    </source>
</evidence>
<name>A0A1Y4DJM5_9BACT</name>
<feature type="transmembrane region" description="Helical" evidence="7">
    <location>
        <begin position="256"/>
        <end position="278"/>
    </location>
</feature>
<dbReference type="EMBL" id="NFJD01000003">
    <property type="protein sequence ID" value="OUO56530.1"/>
    <property type="molecule type" value="Genomic_DNA"/>
</dbReference>
<evidence type="ECO:0000256" key="5">
    <source>
        <dbReference type="ARBA" id="ARBA00022989"/>
    </source>
</evidence>
<reference evidence="10" key="1">
    <citation type="submission" date="2017-04" db="EMBL/GenBank/DDBJ databases">
        <title>Function of individual gut microbiota members based on whole genome sequencing of pure cultures obtained from chicken caecum.</title>
        <authorList>
            <person name="Medvecky M."/>
            <person name="Cejkova D."/>
            <person name="Polansky O."/>
            <person name="Karasova D."/>
            <person name="Kubasova T."/>
            <person name="Cizek A."/>
            <person name="Rychlik I."/>
        </authorList>
    </citation>
    <scope>NUCLEOTIDE SEQUENCE [LARGE SCALE GENOMIC DNA]</scope>
    <source>
        <strain evidence="10">An273</strain>
    </source>
</reference>
<feature type="transmembrane region" description="Helical" evidence="7">
    <location>
        <begin position="200"/>
        <end position="227"/>
    </location>
</feature>
<evidence type="ECO:0000256" key="4">
    <source>
        <dbReference type="ARBA" id="ARBA00022692"/>
    </source>
</evidence>
<keyword evidence="10" id="KW-1185">Reference proteome</keyword>
<dbReference type="PANTHER" id="PTHR43386">
    <property type="entry name" value="OLIGOPEPTIDE TRANSPORT SYSTEM PERMEASE PROTEIN APPC"/>
    <property type="match status" value="1"/>
</dbReference>
<feature type="transmembrane region" description="Helical" evidence="7">
    <location>
        <begin position="149"/>
        <end position="165"/>
    </location>
</feature>
<dbReference type="Pfam" id="PF00528">
    <property type="entry name" value="BPD_transp_1"/>
    <property type="match status" value="1"/>
</dbReference>
<dbReference type="CDD" id="cd06261">
    <property type="entry name" value="TM_PBP2"/>
    <property type="match status" value="1"/>
</dbReference>
<evidence type="ECO:0000256" key="2">
    <source>
        <dbReference type="ARBA" id="ARBA00022448"/>
    </source>
</evidence>
<dbReference type="InterPro" id="IPR050366">
    <property type="entry name" value="BP-dependent_transpt_permease"/>
</dbReference>
<evidence type="ECO:0000259" key="8">
    <source>
        <dbReference type="PROSITE" id="PS50928"/>
    </source>
</evidence>
<evidence type="ECO:0000256" key="6">
    <source>
        <dbReference type="ARBA" id="ARBA00023136"/>
    </source>
</evidence>
<feature type="domain" description="ABC transmembrane type-1" evidence="8">
    <location>
        <begin position="87"/>
        <end position="279"/>
    </location>
</feature>
<keyword evidence="3" id="KW-1003">Cell membrane</keyword>
<organism evidence="9 10">
    <name type="scientific">Candidatus Avelusimicrobium gallicola</name>
    <dbReference type="NCBI Taxonomy" id="2562704"/>
    <lineage>
        <taxon>Bacteria</taxon>
        <taxon>Pseudomonadati</taxon>
        <taxon>Elusimicrobiota</taxon>
        <taxon>Elusimicrobia</taxon>
        <taxon>Elusimicrobiales</taxon>
        <taxon>Elusimicrobiaceae</taxon>
        <taxon>Candidatus Avelusimicrobium</taxon>
    </lineage>
</organism>
<feature type="transmembrane region" description="Helical" evidence="7">
    <location>
        <begin position="125"/>
        <end position="143"/>
    </location>
</feature>
<accession>A0A1Y4DJM5</accession>
<comment type="subcellular location">
    <subcellularLocation>
        <location evidence="1 7">Cell membrane</location>
        <topology evidence="1 7">Multi-pass membrane protein</topology>
    </subcellularLocation>
</comment>
<dbReference type="OrthoDB" id="9779825at2"/>
<keyword evidence="2 7" id="KW-0813">Transport</keyword>
<sequence length="291" mass="31865">MLNDRILKRIYTNKTSLFGLIIVVFFLLVALFAPVLAPVQNSNNPYQLPQKSYQIAPQPPSAQNWFGTTEQQYDLYYGVVWGTRLAFKIGLTVTFFAFLIGLFVGGVAAYFGGKTDEILMRLTDIVFAVPSLVLAMVIAAMLGPDIKNMMIALTAVAWPSYARLVRGDILSVKQRDYVTAARTLGARGPRILLRHILPNAIYPSVVVASLDIGYVVLTAASLSFLGLGAQPGTADWGQLIAMARNWVLGTPGHPFAYWYTVAAPGGAIFMFVLGWNLLGDAFRDILDPRQA</sequence>
<dbReference type="InterPro" id="IPR035906">
    <property type="entry name" value="MetI-like_sf"/>
</dbReference>
<dbReference type="PROSITE" id="PS50928">
    <property type="entry name" value="ABC_TM1"/>
    <property type="match status" value="1"/>
</dbReference>
<evidence type="ECO:0000313" key="10">
    <source>
        <dbReference type="Proteomes" id="UP000196368"/>
    </source>
</evidence>
<keyword evidence="6 7" id="KW-0472">Membrane</keyword>
<evidence type="ECO:0000256" key="1">
    <source>
        <dbReference type="ARBA" id="ARBA00004651"/>
    </source>
</evidence>
<feature type="transmembrane region" description="Helical" evidence="7">
    <location>
        <begin position="85"/>
        <end position="113"/>
    </location>
</feature>
<dbReference type="Gene3D" id="1.10.3720.10">
    <property type="entry name" value="MetI-like"/>
    <property type="match status" value="1"/>
</dbReference>
<dbReference type="InterPro" id="IPR000515">
    <property type="entry name" value="MetI-like"/>
</dbReference>
<dbReference type="SUPFAM" id="SSF161098">
    <property type="entry name" value="MetI-like"/>
    <property type="match status" value="1"/>
</dbReference>
<proteinExistence type="inferred from homology"/>
<dbReference type="Pfam" id="PF12911">
    <property type="entry name" value="OppC_N"/>
    <property type="match status" value="1"/>
</dbReference>
<keyword evidence="5 7" id="KW-1133">Transmembrane helix</keyword>
<dbReference type="Proteomes" id="UP000196368">
    <property type="component" value="Unassembled WGS sequence"/>
</dbReference>
<dbReference type="InterPro" id="IPR025966">
    <property type="entry name" value="OppC_N"/>
</dbReference>
<comment type="caution">
    <text evidence="9">The sequence shown here is derived from an EMBL/GenBank/DDBJ whole genome shotgun (WGS) entry which is preliminary data.</text>
</comment>
<dbReference type="RefSeq" id="WP_087288542.1">
    <property type="nucleotide sequence ID" value="NZ_NFJD01000003.1"/>
</dbReference>
<dbReference type="PANTHER" id="PTHR43386:SF1">
    <property type="entry name" value="D,D-DIPEPTIDE TRANSPORT SYSTEM PERMEASE PROTEIN DDPC-RELATED"/>
    <property type="match status" value="1"/>
</dbReference>
<dbReference type="GO" id="GO:0055085">
    <property type="term" value="P:transmembrane transport"/>
    <property type="evidence" value="ECO:0007669"/>
    <property type="project" value="InterPro"/>
</dbReference>
<dbReference type="GO" id="GO:0005886">
    <property type="term" value="C:plasma membrane"/>
    <property type="evidence" value="ECO:0007669"/>
    <property type="project" value="UniProtKB-SubCell"/>
</dbReference>
<dbReference type="AlphaFoldDB" id="A0A1Y4DJM5"/>
<protein>
    <submittedName>
        <fullName evidence="9">Peptide ABC transporter permease</fullName>
    </submittedName>
</protein>